<evidence type="ECO:0000313" key="7">
    <source>
        <dbReference type="EMBL" id="VDP38046.1"/>
    </source>
</evidence>
<dbReference type="GO" id="GO:0005509">
    <property type="term" value="F:calcium ion binding"/>
    <property type="evidence" value="ECO:0007669"/>
    <property type="project" value="InterPro"/>
</dbReference>
<keyword evidence="5" id="KW-0479">Metal-binding</keyword>
<gene>
    <name evidence="7" type="ORF">SBAD_LOCUS11219</name>
</gene>
<evidence type="ECO:0000256" key="1">
    <source>
        <dbReference type="ARBA" id="ARBA00004240"/>
    </source>
</evidence>
<dbReference type="PRINTS" id="PR00747">
    <property type="entry name" value="GLYHDRLASE47"/>
</dbReference>
<keyword evidence="6" id="KW-0378">Hydrolase</keyword>
<sequence length="337" mass="39053">MKYVSRGPLLVNVYMHNPTVSSRSYMDSLLAFWPGLQVLNGDLKAAIETHEVLYQLIEKHKFLPEAFTQDFDIHWTYHPLRPEFVESTYFLYKLWCQFCVELSFVVHFMKNDVFKRAKANAREHMSKCGIATKDPYYLSVGEKVIRSMNTFLRIPCGFAGIGDLRTMRKEDRMDSYLLAETFKYLFLLYAEREDLIFDIDDFVFTTEGHLLPLKLSSFKLAYPKEPAQSSVDSTRKMQKSTKDSRTCMRLPPVPIEYGSYARSVRNKLKNFVHRSDAVRYDAERLFSLFISVCFSKTLHASEFDPTNPEHHAILKTMGISTVVHPGGRVHLVHSADE</sequence>
<dbReference type="AlphaFoldDB" id="A0A183J5S0"/>
<dbReference type="EC" id="3.2.1.-" evidence="6"/>
<dbReference type="PANTHER" id="PTHR45679:SF2">
    <property type="entry name" value="ER DEGRADATION-ENHANCING ALPHA-MANNOSIDASE-LIKE PROTEIN 3"/>
    <property type="match status" value="1"/>
</dbReference>
<organism evidence="9">
    <name type="scientific">Soboliphyme baturini</name>
    <dbReference type="NCBI Taxonomy" id="241478"/>
    <lineage>
        <taxon>Eukaryota</taxon>
        <taxon>Metazoa</taxon>
        <taxon>Ecdysozoa</taxon>
        <taxon>Nematoda</taxon>
        <taxon>Enoplea</taxon>
        <taxon>Dorylaimia</taxon>
        <taxon>Dioctophymatida</taxon>
        <taxon>Dioctophymatoidea</taxon>
        <taxon>Soboliphymatidae</taxon>
        <taxon>Soboliphyme</taxon>
    </lineage>
</organism>
<reference evidence="7 8" key="2">
    <citation type="submission" date="2018-11" db="EMBL/GenBank/DDBJ databases">
        <authorList>
            <consortium name="Pathogen Informatics"/>
        </authorList>
    </citation>
    <scope>NUCLEOTIDE SEQUENCE [LARGE SCALE GENOMIC DNA]</scope>
</reference>
<dbReference type="WBParaSite" id="SBAD_0001160101-mRNA-1">
    <property type="protein sequence ID" value="SBAD_0001160101-mRNA-1"/>
    <property type="gene ID" value="SBAD_0001160101"/>
</dbReference>
<dbReference type="GO" id="GO:0016020">
    <property type="term" value="C:membrane"/>
    <property type="evidence" value="ECO:0007669"/>
    <property type="project" value="InterPro"/>
</dbReference>
<feature type="binding site" evidence="5">
    <location>
        <position position="206"/>
    </location>
    <ligand>
        <name>Ca(2+)</name>
        <dbReference type="ChEBI" id="CHEBI:29108"/>
    </ligand>
</feature>
<accession>A0A183J5S0</accession>
<keyword evidence="5" id="KW-0106">Calcium</keyword>
<dbReference type="Gene3D" id="1.50.10.10">
    <property type="match status" value="2"/>
</dbReference>
<comment type="similarity">
    <text evidence="2 6">Belongs to the glycosyl hydrolase 47 family.</text>
</comment>
<dbReference type="EMBL" id="UZAM01015263">
    <property type="protein sequence ID" value="VDP38046.1"/>
    <property type="molecule type" value="Genomic_DNA"/>
</dbReference>
<dbReference type="SUPFAM" id="SSF48225">
    <property type="entry name" value="Seven-hairpin glycosidases"/>
    <property type="match status" value="2"/>
</dbReference>
<dbReference type="OrthoDB" id="8118055at2759"/>
<name>A0A183J5S0_9BILA</name>
<evidence type="ECO:0000313" key="9">
    <source>
        <dbReference type="WBParaSite" id="SBAD_0001160101-mRNA-1"/>
    </source>
</evidence>
<dbReference type="GO" id="GO:1904380">
    <property type="term" value="P:endoplasmic reticulum mannose trimming"/>
    <property type="evidence" value="ECO:0007669"/>
    <property type="project" value="InterPro"/>
</dbReference>
<comment type="subcellular location">
    <subcellularLocation>
        <location evidence="1">Endoplasmic reticulum</location>
    </subcellularLocation>
</comment>
<proteinExistence type="inferred from homology"/>
<evidence type="ECO:0000256" key="6">
    <source>
        <dbReference type="RuleBase" id="RU361193"/>
    </source>
</evidence>
<dbReference type="InterPro" id="IPR001382">
    <property type="entry name" value="Glyco_hydro_47"/>
</dbReference>
<protein>
    <recommendedName>
        <fullName evidence="6">alpha-1,2-Mannosidase</fullName>
        <ecNumber evidence="6">3.2.1.-</ecNumber>
    </recommendedName>
</protein>
<dbReference type="GO" id="GO:0044322">
    <property type="term" value="C:endoplasmic reticulum quality control compartment"/>
    <property type="evidence" value="ECO:0007669"/>
    <property type="project" value="GOC"/>
</dbReference>
<dbReference type="InterPro" id="IPR036026">
    <property type="entry name" value="Seven-hairpin_glycosidases"/>
</dbReference>
<keyword evidence="6" id="KW-0326">Glycosidase</keyword>
<keyword evidence="4" id="KW-0325">Glycoprotein</keyword>
<keyword evidence="3" id="KW-0256">Endoplasmic reticulum</keyword>
<reference evidence="9" key="1">
    <citation type="submission" date="2016-06" db="UniProtKB">
        <authorList>
            <consortium name="WormBaseParasite"/>
        </authorList>
    </citation>
    <scope>IDENTIFICATION</scope>
</reference>
<dbReference type="PANTHER" id="PTHR45679">
    <property type="entry name" value="ER DEGRADATION-ENHANCING ALPHA-MANNOSIDASE-LIKE PROTEIN 2"/>
    <property type="match status" value="1"/>
</dbReference>
<dbReference type="GO" id="GO:0004571">
    <property type="term" value="F:mannosyl-oligosaccharide 1,2-alpha-mannosidase activity"/>
    <property type="evidence" value="ECO:0007669"/>
    <property type="project" value="InterPro"/>
</dbReference>
<keyword evidence="8" id="KW-1185">Reference proteome</keyword>
<dbReference type="Pfam" id="PF01532">
    <property type="entry name" value="Glyco_hydro_47"/>
    <property type="match status" value="2"/>
</dbReference>
<evidence type="ECO:0000256" key="2">
    <source>
        <dbReference type="ARBA" id="ARBA00007658"/>
    </source>
</evidence>
<dbReference type="InterPro" id="IPR044674">
    <property type="entry name" value="EDEM1/2/3"/>
</dbReference>
<dbReference type="GO" id="GO:0005975">
    <property type="term" value="P:carbohydrate metabolic process"/>
    <property type="evidence" value="ECO:0007669"/>
    <property type="project" value="InterPro"/>
</dbReference>
<dbReference type="Proteomes" id="UP000270296">
    <property type="component" value="Unassembled WGS sequence"/>
</dbReference>
<evidence type="ECO:0000313" key="8">
    <source>
        <dbReference type="Proteomes" id="UP000270296"/>
    </source>
</evidence>
<dbReference type="InterPro" id="IPR012341">
    <property type="entry name" value="6hp_glycosidase-like_sf"/>
</dbReference>
<evidence type="ECO:0000256" key="5">
    <source>
        <dbReference type="PIRSR" id="PIRSR601382-2"/>
    </source>
</evidence>
<evidence type="ECO:0000256" key="4">
    <source>
        <dbReference type="ARBA" id="ARBA00023180"/>
    </source>
</evidence>
<comment type="cofactor">
    <cofactor evidence="5">
        <name>Ca(2+)</name>
        <dbReference type="ChEBI" id="CHEBI:29108"/>
    </cofactor>
</comment>
<evidence type="ECO:0000256" key="3">
    <source>
        <dbReference type="ARBA" id="ARBA00022824"/>
    </source>
</evidence>